<gene>
    <name evidence="2" type="ORF">NAT50_04000</name>
</gene>
<dbReference type="Pfam" id="PF00535">
    <property type="entry name" value="Glycos_transf_2"/>
    <property type="match status" value="1"/>
</dbReference>
<reference evidence="2 3" key="1">
    <citation type="submission" date="2022-05" db="EMBL/GenBank/DDBJ databases">
        <title>Flavobacterium sp., isolated from activated sludge.</title>
        <authorList>
            <person name="Ran Q."/>
        </authorList>
    </citation>
    <scope>NUCLEOTIDE SEQUENCE [LARGE SCALE GENOMIC DNA]</scope>
    <source>
        <strain evidence="2 3">HXWNR70</strain>
    </source>
</reference>
<accession>A0ABT0TMD5</accession>
<organism evidence="2 3">
    <name type="scientific">Flavobacterium luminosum</name>
    <dbReference type="NCBI Taxonomy" id="2949086"/>
    <lineage>
        <taxon>Bacteria</taxon>
        <taxon>Pseudomonadati</taxon>
        <taxon>Bacteroidota</taxon>
        <taxon>Flavobacteriia</taxon>
        <taxon>Flavobacteriales</taxon>
        <taxon>Flavobacteriaceae</taxon>
        <taxon>Flavobacterium</taxon>
    </lineage>
</organism>
<comment type="caution">
    <text evidence="2">The sequence shown here is derived from an EMBL/GenBank/DDBJ whole genome shotgun (WGS) entry which is preliminary data.</text>
</comment>
<protein>
    <submittedName>
        <fullName evidence="2">Glycosyltransferase family 2 protein</fullName>
    </submittedName>
</protein>
<dbReference type="InterPro" id="IPR050834">
    <property type="entry name" value="Glycosyltransf_2"/>
</dbReference>
<evidence type="ECO:0000259" key="1">
    <source>
        <dbReference type="Pfam" id="PF00535"/>
    </source>
</evidence>
<proteinExistence type="predicted"/>
<dbReference type="InterPro" id="IPR029044">
    <property type="entry name" value="Nucleotide-diphossugar_trans"/>
</dbReference>
<dbReference type="RefSeq" id="WP_250591728.1">
    <property type="nucleotide sequence ID" value="NZ_JAMLJM010000002.1"/>
</dbReference>
<dbReference type="CDD" id="cd00761">
    <property type="entry name" value="Glyco_tranf_GTA_type"/>
    <property type="match status" value="1"/>
</dbReference>
<dbReference type="EMBL" id="JAMLJM010000002">
    <property type="protein sequence ID" value="MCL9808515.1"/>
    <property type="molecule type" value="Genomic_DNA"/>
</dbReference>
<dbReference type="Gene3D" id="3.90.550.10">
    <property type="entry name" value="Spore Coat Polysaccharide Biosynthesis Protein SpsA, Chain A"/>
    <property type="match status" value="1"/>
</dbReference>
<evidence type="ECO:0000313" key="2">
    <source>
        <dbReference type="EMBL" id="MCL9808515.1"/>
    </source>
</evidence>
<dbReference type="PANTHER" id="PTHR43685">
    <property type="entry name" value="GLYCOSYLTRANSFERASE"/>
    <property type="match status" value="1"/>
</dbReference>
<dbReference type="Proteomes" id="UP001317191">
    <property type="component" value="Unassembled WGS sequence"/>
</dbReference>
<feature type="domain" description="Glycosyltransferase 2-like" evidence="1">
    <location>
        <begin position="3"/>
        <end position="152"/>
    </location>
</feature>
<dbReference type="PANTHER" id="PTHR43685:SF2">
    <property type="entry name" value="GLYCOSYLTRANSFERASE 2-LIKE DOMAIN-CONTAINING PROTEIN"/>
    <property type="match status" value="1"/>
</dbReference>
<sequence>MLSVLIPTYNYNAFPLVKEIHEQCEKAEINYEIIVLDDGSTEENSLEENRKINLLSKSLFEENKCNIGRAGIRNLLAKKARFEWLLFMDSDTFPKNKNFITNYIVNITRNNYYVHFGGICYKNEPPEQTQLLRWKYGKKREEISFKIRLKNPYNTALISNIIIHKSILNSIPFDQRIIEYGYEDLVFIKQLKAKNITINQINNPTYHLNYETSKVFLNKTKKALDTLKYIDEHKILNSLESKIQKAYRLISLLKLNRTISFLFISFQTKAEKNLLSSNPHLLVFDLYKLGYFCYIKNK</sequence>
<name>A0ABT0TMD5_9FLAO</name>
<dbReference type="InterPro" id="IPR001173">
    <property type="entry name" value="Glyco_trans_2-like"/>
</dbReference>
<dbReference type="SUPFAM" id="SSF53448">
    <property type="entry name" value="Nucleotide-diphospho-sugar transferases"/>
    <property type="match status" value="1"/>
</dbReference>
<evidence type="ECO:0000313" key="3">
    <source>
        <dbReference type="Proteomes" id="UP001317191"/>
    </source>
</evidence>
<keyword evidence="3" id="KW-1185">Reference proteome</keyword>